<dbReference type="RefSeq" id="WP_209907065.1">
    <property type="nucleotide sequence ID" value="NZ_BAAAMI010000011.1"/>
</dbReference>
<evidence type="ECO:0000256" key="1">
    <source>
        <dbReference type="SAM" id="Phobius"/>
    </source>
</evidence>
<comment type="caution">
    <text evidence="2">The sequence shown here is derived from an EMBL/GenBank/DDBJ whole genome shotgun (WGS) entry which is preliminary data.</text>
</comment>
<evidence type="ECO:0000313" key="2">
    <source>
        <dbReference type="EMBL" id="MBP2373952.1"/>
    </source>
</evidence>
<keyword evidence="1" id="KW-0472">Membrane</keyword>
<accession>A0ABS4WCN3</accession>
<evidence type="ECO:0000313" key="3">
    <source>
        <dbReference type="Proteomes" id="UP000766570"/>
    </source>
</evidence>
<keyword evidence="3" id="KW-1185">Reference proteome</keyword>
<reference evidence="2 3" key="1">
    <citation type="submission" date="2021-03" db="EMBL/GenBank/DDBJ databases">
        <title>Sequencing the genomes of 1000 actinobacteria strains.</title>
        <authorList>
            <person name="Klenk H.-P."/>
        </authorList>
    </citation>
    <scope>NUCLEOTIDE SEQUENCE [LARGE SCALE GENOMIC DNA]</scope>
    <source>
        <strain evidence="2 3">DSM 15454</strain>
    </source>
</reference>
<proteinExistence type="predicted"/>
<name>A0ABS4WCN3_9MICC</name>
<keyword evidence="1" id="KW-1133">Transmembrane helix</keyword>
<keyword evidence="1" id="KW-0812">Transmembrane</keyword>
<feature type="transmembrane region" description="Helical" evidence="1">
    <location>
        <begin position="66"/>
        <end position="89"/>
    </location>
</feature>
<gene>
    <name evidence="2" type="ORF">JOF46_001864</name>
</gene>
<dbReference type="EMBL" id="JAGIOE010000001">
    <property type="protein sequence ID" value="MBP2373952.1"/>
    <property type="molecule type" value="Genomic_DNA"/>
</dbReference>
<organism evidence="2 3">
    <name type="scientific">Paeniglutamicibacter psychrophenolicus</name>
    <dbReference type="NCBI Taxonomy" id="257454"/>
    <lineage>
        <taxon>Bacteria</taxon>
        <taxon>Bacillati</taxon>
        <taxon>Actinomycetota</taxon>
        <taxon>Actinomycetes</taxon>
        <taxon>Micrococcales</taxon>
        <taxon>Micrococcaceae</taxon>
        <taxon>Paeniglutamicibacter</taxon>
    </lineage>
</organism>
<protein>
    <submittedName>
        <fullName evidence="2">Uncharacterized protein</fullName>
    </submittedName>
</protein>
<feature type="transmembrane region" description="Helical" evidence="1">
    <location>
        <begin position="95"/>
        <end position="116"/>
    </location>
</feature>
<dbReference type="Proteomes" id="UP000766570">
    <property type="component" value="Unassembled WGS sequence"/>
</dbReference>
<sequence length="142" mass="15489">MFKYYDPELVERDKAVVLAHEPAVARGEKRLLVRTTDGELFSYLAEEIGFTTGGAGAKITTGPGMFVGAGFLWAMVLSLGIFMVSGPVFTAGEMAGLPFVELFAAVIAWYFTRLGMAEHRARKLRKARKLPKPLLAAPLDLP</sequence>